<reference evidence="2" key="1">
    <citation type="submission" date="2019-03" db="EMBL/GenBank/DDBJ databases">
        <authorList>
            <person name="Mank J."/>
            <person name="Almeida P."/>
        </authorList>
    </citation>
    <scope>NUCLEOTIDE SEQUENCE</scope>
    <source>
        <strain evidence="2">78183</strain>
    </source>
</reference>
<organism evidence="2">
    <name type="scientific">Salix viminalis</name>
    <name type="common">Common osier</name>
    <name type="synonym">Basket willow</name>
    <dbReference type="NCBI Taxonomy" id="40686"/>
    <lineage>
        <taxon>Eukaryota</taxon>
        <taxon>Viridiplantae</taxon>
        <taxon>Streptophyta</taxon>
        <taxon>Embryophyta</taxon>
        <taxon>Tracheophyta</taxon>
        <taxon>Spermatophyta</taxon>
        <taxon>Magnoliopsida</taxon>
        <taxon>eudicotyledons</taxon>
        <taxon>Gunneridae</taxon>
        <taxon>Pentapetalae</taxon>
        <taxon>rosids</taxon>
        <taxon>fabids</taxon>
        <taxon>Malpighiales</taxon>
        <taxon>Salicaceae</taxon>
        <taxon>Saliceae</taxon>
        <taxon>Salix</taxon>
    </lineage>
</organism>
<gene>
    <name evidence="2" type="ORF">SVIM_LOCUS280767</name>
</gene>
<dbReference type="AlphaFoldDB" id="A0A6N2MB39"/>
<accession>A0A6N2MB39</accession>
<sequence length="84" mass="9774">MTLSGLNIELYVVDWFDPVEECIDSSATHAYQESEQDNSAIKPRDTSNKIMPYPSSQEINQEGDQITCSYHKRRIRTKNHIRSR</sequence>
<name>A0A6N2MB39_SALVM</name>
<evidence type="ECO:0000313" key="2">
    <source>
        <dbReference type="EMBL" id="VFU45066.1"/>
    </source>
</evidence>
<protein>
    <submittedName>
        <fullName evidence="2">Uncharacterized protein</fullName>
    </submittedName>
</protein>
<feature type="compositionally biased region" description="Polar residues" evidence="1">
    <location>
        <begin position="27"/>
        <end position="39"/>
    </location>
</feature>
<evidence type="ECO:0000256" key="1">
    <source>
        <dbReference type="SAM" id="MobiDB-lite"/>
    </source>
</evidence>
<dbReference type="EMBL" id="CAADRP010001617">
    <property type="protein sequence ID" value="VFU45066.1"/>
    <property type="molecule type" value="Genomic_DNA"/>
</dbReference>
<proteinExistence type="predicted"/>
<feature type="region of interest" description="Disordered" evidence="1">
    <location>
        <begin position="27"/>
        <end position="56"/>
    </location>
</feature>